<evidence type="ECO:0000256" key="2">
    <source>
        <dbReference type="ARBA" id="ARBA00004370"/>
    </source>
</evidence>
<dbReference type="GO" id="GO:0006805">
    <property type="term" value="P:xenobiotic metabolic process"/>
    <property type="evidence" value="ECO:0007669"/>
    <property type="project" value="TreeGrafter"/>
</dbReference>
<dbReference type="InterPro" id="IPR001128">
    <property type="entry name" value="Cyt_P450"/>
</dbReference>
<evidence type="ECO:0000256" key="3">
    <source>
        <dbReference type="ARBA" id="ARBA00010617"/>
    </source>
</evidence>
<dbReference type="InterPro" id="IPR050182">
    <property type="entry name" value="Cytochrome_P450_fam2"/>
</dbReference>
<comment type="caution">
    <text evidence="11">The sequence shown here is derived from an EMBL/GenBank/DDBJ whole genome shotgun (WGS) entry which is preliminary data.</text>
</comment>
<feature type="binding site" description="axial binding residue" evidence="9">
    <location>
        <position position="433"/>
    </location>
    <ligand>
        <name>heme</name>
        <dbReference type="ChEBI" id="CHEBI:30413"/>
    </ligand>
    <ligandPart>
        <name>Fe</name>
        <dbReference type="ChEBI" id="CHEBI:18248"/>
    </ligandPart>
</feature>
<sequence>MTALEVLLFLVVLCIILYAFVLSRSPKNLPPGPKPLPIIGNILDLPRSKQAYKDFLKYKEKYGDVVRLVLGPFQTFILVFSQKAIHKALIQQGNDFKFRPTTLFVIKKIFHGNGIFFGNGDVHQKLRKLTLVTLKDFGVGKKSLEERIQDETHILADELESYGGQPRDIRKTLKRAVANIIAGIIYGSRLDYGDPEFIRLIQNIDTIFTVTSAILPENFFPFLAYLPNSKARKVFNAFDDISRYARRRIKEHRETFDPENIRDFVDLYLKAEEHEDEEAVNEENMFRVIVDMFNAGTDTTATALAWAILYLMTNPDVQDKCQKEIIENVGSGRAVSLSDKERLQYLDATIKETLRLACIAPLVPPHTVLEDTQFEGSTIPKESTIIFHLNSVLTDPNIWETPEEFHPERFLTEEGRKKEKEFFIPFSIGPRSCLGKHLAMMELFLFLGNLLQRFKFKIPPGCQKPSIERVHTGITCQPHPYQVCVVPN</sequence>
<protein>
    <recommendedName>
        <fullName evidence="13">Cytochrome P450</fullName>
    </recommendedName>
</protein>
<dbReference type="PANTHER" id="PTHR24300:SF375">
    <property type="entry name" value="CYTOCHROME P450 FAMILY"/>
    <property type="match status" value="1"/>
</dbReference>
<gene>
    <name evidence="11" type="ORF">CHS0354_042636</name>
</gene>
<dbReference type="PANTHER" id="PTHR24300">
    <property type="entry name" value="CYTOCHROME P450 508A4-RELATED"/>
    <property type="match status" value="1"/>
</dbReference>
<dbReference type="GO" id="GO:0020037">
    <property type="term" value="F:heme binding"/>
    <property type="evidence" value="ECO:0007669"/>
    <property type="project" value="InterPro"/>
</dbReference>
<dbReference type="PRINTS" id="PR00463">
    <property type="entry name" value="EP450I"/>
</dbReference>
<evidence type="ECO:0000256" key="8">
    <source>
        <dbReference type="ARBA" id="ARBA00023136"/>
    </source>
</evidence>
<dbReference type="Proteomes" id="UP001195483">
    <property type="component" value="Unassembled WGS sequence"/>
</dbReference>
<reference evidence="11" key="1">
    <citation type="journal article" date="2021" name="Genome Biol. Evol.">
        <title>A High-Quality Reference Genome for a Parasitic Bivalve with Doubly Uniparental Inheritance (Bivalvia: Unionida).</title>
        <authorList>
            <person name="Smith C.H."/>
        </authorList>
    </citation>
    <scope>NUCLEOTIDE SEQUENCE</scope>
    <source>
        <strain evidence="11">CHS0354</strain>
    </source>
</reference>
<evidence type="ECO:0000313" key="12">
    <source>
        <dbReference type="Proteomes" id="UP001195483"/>
    </source>
</evidence>
<dbReference type="Gene3D" id="1.10.630.10">
    <property type="entry name" value="Cytochrome P450"/>
    <property type="match status" value="1"/>
</dbReference>
<comment type="subcellular location">
    <subcellularLocation>
        <location evidence="2">Membrane</location>
    </subcellularLocation>
</comment>
<keyword evidence="9 10" id="KW-0349">Heme</keyword>
<keyword evidence="6 9" id="KW-0408">Iron</keyword>
<dbReference type="InterPro" id="IPR002401">
    <property type="entry name" value="Cyt_P450_E_grp-I"/>
</dbReference>
<reference evidence="11" key="2">
    <citation type="journal article" date="2021" name="Genome Biol. Evol.">
        <title>Developing a high-quality reference genome for a parasitic bivalve with doubly uniparental inheritance (Bivalvia: Unionida).</title>
        <authorList>
            <person name="Smith C.H."/>
        </authorList>
    </citation>
    <scope>NUCLEOTIDE SEQUENCE</scope>
    <source>
        <strain evidence="11">CHS0354</strain>
        <tissue evidence="11">Mantle</tissue>
    </source>
</reference>
<dbReference type="GO" id="GO:0016020">
    <property type="term" value="C:membrane"/>
    <property type="evidence" value="ECO:0007669"/>
    <property type="project" value="UniProtKB-SubCell"/>
</dbReference>
<evidence type="ECO:0000256" key="5">
    <source>
        <dbReference type="ARBA" id="ARBA00023002"/>
    </source>
</evidence>
<dbReference type="EMBL" id="JAEAOA010002356">
    <property type="protein sequence ID" value="KAK3608635.1"/>
    <property type="molecule type" value="Genomic_DNA"/>
</dbReference>
<evidence type="ECO:0000256" key="9">
    <source>
        <dbReference type="PIRSR" id="PIRSR602401-1"/>
    </source>
</evidence>
<keyword evidence="4 9" id="KW-0479">Metal-binding</keyword>
<reference evidence="11" key="3">
    <citation type="submission" date="2023-05" db="EMBL/GenBank/DDBJ databases">
        <authorList>
            <person name="Smith C.H."/>
        </authorList>
    </citation>
    <scope>NUCLEOTIDE SEQUENCE</scope>
    <source>
        <strain evidence="11">CHS0354</strain>
        <tissue evidence="11">Mantle</tissue>
    </source>
</reference>
<name>A0AAE0TEX5_9BIVA</name>
<dbReference type="Pfam" id="PF00067">
    <property type="entry name" value="p450"/>
    <property type="match status" value="1"/>
</dbReference>
<dbReference type="InterPro" id="IPR036396">
    <property type="entry name" value="Cyt_P450_sf"/>
</dbReference>
<dbReference type="PRINTS" id="PR01686">
    <property type="entry name" value="EP450ICYP2D"/>
</dbReference>
<evidence type="ECO:0000256" key="1">
    <source>
        <dbReference type="ARBA" id="ARBA00001971"/>
    </source>
</evidence>
<dbReference type="GO" id="GO:0006082">
    <property type="term" value="P:organic acid metabolic process"/>
    <property type="evidence" value="ECO:0007669"/>
    <property type="project" value="TreeGrafter"/>
</dbReference>
<evidence type="ECO:0008006" key="13">
    <source>
        <dbReference type="Google" id="ProtNLM"/>
    </source>
</evidence>
<evidence type="ECO:0000256" key="6">
    <source>
        <dbReference type="ARBA" id="ARBA00023004"/>
    </source>
</evidence>
<dbReference type="GO" id="GO:0016712">
    <property type="term" value="F:oxidoreductase activity, acting on paired donors, with incorporation or reduction of molecular oxygen, reduced flavin or flavoprotein as one donor, and incorporation of one atom of oxygen"/>
    <property type="evidence" value="ECO:0007669"/>
    <property type="project" value="InterPro"/>
</dbReference>
<dbReference type="InterPro" id="IPR008069">
    <property type="entry name" value="Cyt_P450_E_grp-I_CYP2D-like"/>
</dbReference>
<keyword evidence="5 10" id="KW-0560">Oxidoreductase</keyword>
<evidence type="ECO:0000256" key="7">
    <source>
        <dbReference type="ARBA" id="ARBA00023033"/>
    </source>
</evidence>
<evidence type="ECO:0000256" key="4">
    <source>
        <dbReference type="ARBA" id="ARBA00022723"/>
    </source>
</evidence>
<proteinExistence type="inferred from homology"/>
<evidence type="ECO:0000313" key="11">
    <source>
        <dbReference type="EMBL" id="KAK3608635.1"/>
    </source>
</evidence>
<comment type="cofactor">
    <cofactor evidence="1 9">
        <name>heme</name>
        <dbReference type="ChEBI" id="CHEBI:30413"/>
    </cofactor>
</comment>
<comment type="similarity">
    <text evidence="3 10">Belongs to the cytochrome P450 family.</text>
</comment>
<keyword evidence="12" id="KW-1185">Reference proteome</keyword>
<dbReference type="InterPro" id="IPR017972">
    <property type="entry name" value="Cyt_P450_CS"/>
</dbReference>
<dbReference type="GO" id="GO:0005737">
    <property type="term" value="C:cytoplasm"/>
    <property type="evidence" value="ECO:0007669"/>
    <property type="project" value="TreeGrafter"/>
</dbReference>
<keyword evidence="7 10" id="KW-0503">Monooxygenase</keyword>
<dbReference type="PRINTS" id="PR00385">
    <property type="entry name" value="P450"/>
</dbReference>
<accession>A0AAE0TEX5</accession>
<organism evidence="11 12">
    <name type="scientific">Potamilus streckersoni</name>
    <dbReference type="NCBI Taxonomy" id="2493646"/>
    <lineage>
        <taxon>Eukaryota</taxon>
        <taxon>Metazoa</taxon>
        <taxon>Spiralia</taxon>
        <taxon>Lophotrochozoa</taxon>
        <taxon>Mollusca</taxon>
        <taxon>Bivalvia</taxon>
        <taxon>Autobranchia</taxon>
        <taxon>Heteroconchia</taxon>
        <taxon>Palaeoheterodonta</taxon>
        <taxon>Unionida</taxon>
        <taxon>Unionoidea</taxon>
        <taxon>Unionidae</taxon>
        <taxon>Ambleminae</taxon>
        <taxon>Lampsilini</taxon>
        <taxon>Potamilus</taxon>
    </lineage>
</organism>
<dbReference type="PROSITE" id="PS00086">
    <property type="entry name" value="CYTOCHROME_P450"/>
    <property type="match status" value="1"/>
</dbReference>
<dbReference type="GO" id="GO:0005506">
    <property type="term" value="F:iron ion binding"/>
    <property type="evidence" value="ECO:0007669"/>
    <property type="project" value="InterPro"/>
</dbReference>
<keyword evidence="8" id="KW-0472">Membrane</keyword>
<evidence type="ECO:0000256" key="10">
    <source>
        <dbReference type="RuleBase" id="RU000461"/>
    </source>
</evidence>
<dbReference type="AlphaFoldDB" id="A0AAE0TEX5"/>
<dbReference type="FunFam" id="1.10.630.10:FF:000036">
    <property type="entry name" value="CYtochrome P450 family"/>
    <property type="match status" value="1"/>
</dbReference>
<dbReference type="SUPFAM" id="SSF48264">
    <property type="entry name" value="Cytochrome P450"/>
    <property type="match status" value="1"/>
</dbReference>